<name>A0ABX0J6V0_9BACL</name>
<comment type="subcellular location">
    <subcellularLocation>
        <location evidence="1">Membrane</location>
        <topology evidence="1">Multi-pass membrane protein</topology>
    </subcellularLocation>
</comment>
<dbReference type="Proteomes" id="UP001165962">
    <property type="component" value="Unassembled WGS sequence"/>
</dbReference>
<sequence>MNRLQILYFVLIMPMYLTFPYMIGGIIAVGLLSQLNLVILSKWFASVYSTRGYEGFVQLFGAKAVRVLACLGLCILLIKITVITLGYVDVLHQFIFPSMSKIWLLLFSFLMGCYLALQGMDNMIRFVIIIFLGTVWITVLFLPVFSLPSVSIHNLYPLIPYDWSMHSWKSLLMMFSALSGPEYLIFLAPWLHPQKQTLSSLTWANAGTVIEHLFLFIISLLFYGSSYLSRISFPIVNISRYLQSPVFERVDVILLSIHMAAFVYALALFLLICYGATRITLGNVHKPTTLIGFLLTPLLIFLWLALASHYWDGAFGIKLWTELQIWLGASTYALIPTVLLIAVKRNKGRA</sequence>
<feature type="transmembrane region" description="Helical" evidence="8">
    <location>
        <begin position="252"/>
        <end position="277"/>
    </location>
</feature>
<dbReference type="PANTHER" id="PTHR34975">
    <property type="entry name" value="SPORE GERMINATION PROTEIN A2"/>
    <property type="match status" value="1"/>
</dbReference>
<keyword evidence="5 8" id="KW-0812">Transmembrane</keyword>
<feature type="transmembrane region" description="Helical" evidence="8">
    <location>
        <begin position="170"/>
        <end position="191"/>
    </location>
</feature>
<reference evidence="9" key="1">
    <citation type="submission" date="2020-03" db="EMBL/GenBank/DDBJ databases">
        <title>Draft sequencing of Paenibacilllus sp. S3N08.</title>
        <authorList>
            <person name="Kim D.-U."/>
        </authorList>
    </citation>
    <scope>NUCLEOTIDE SEQUENCE</scope>
    <source>
        <strain evidence="9">S3N08</strain>
    </source>
</reference>
<dbReference type="EMBL" id="JAAOIW010000007">
    <property type="protein sequence ID" value="NHN32084.1"/>
    <property type="molecule type" value="Genomic_DNA"/>
</dbReference>
<accession>A0ABX0J6V0</accession>
<comment type="similarity">
    <text evidence="2">Belongs to the amino acid-polyamine-organocation (APC) superfamily. Spore germination protein (SGP) (TC 2.A.3.9) family.</text>
</comment>
<organism evidence="9 10">
    <name type="scientific">Paenibacillus agricola</name>
    <dbReference type="NCBI Taxonomy" id="2716264"/>
    <lineage>
        <taxon>Bacteria</taxon>
        <taxon>Bacillati</taxon>
        <taxon>Bacillota</taxon>
        <taxon>Bacilli</taxon>
        <taxon>Bacillales</taxon>
        <taxon>Paenibacillaceae</taxon>
        <taxon>Paenibacillus</taxon>
    </lineage>
</organism>
<evidence type="ECO:0000256" key="3">
    <source>
        <dbReference type="ARBA" id="ARBA00022448"/>
    </source>
</evidence>
<feature type="transmembrane region" description="Helical" evidence="8">
    <location>
        <begin position="67"/>
        <end position="88"/>
    </location>
</feature>
<keyword evidence="7 8" id="KW-0472">Membrane</keyword>
<keyword evidence="6 8" id="KW-1133">Transmembrane helix</keyword>
<dbReference type="Pfam" id="PF03845">
    <property type="entry name" value="Spore_permease"/>
    <property type="match status" value="1"/>
</dbReference>
<feature type="transmembrane region" description="Helical" evidence="8">
    <location>
        <begin position="203"/>
        <end position="223"/>
    </location>
</feature>
<feature type="transmembrane region" description="Helical" evidence="8">
    <location>
        <begin position="6"/>
        <end position="32"/>
    </location>
</feature>
<keyword evidence="3" id="KW-0813">Transport</keyword>
<evidence type="ECO:0000256" key="4">
    <source>
        <dbReference type="ARBA" id="ARBA00022544"/>
    </source>
</evidence>
<comment type="caution">
    <text evidence="9">The sequence shown here is derived from an EMBL/GenBank/DDBJ whole genome shotgun (WGS) entry which is preliminary data.</text>
</comment>
<feature type="transmembrane region" description="Helical" evidence="8">
    <location>
        <begin position="289"/>
        <end position="311"/>
    </location>
</feature>
<evidence type="ECO:0000313" key="10">
    <source>
        <dbReference type="Proteomes" id="UP001165962"/>
    </source>
</evidence>
<evidence type="ECO:0000256" key="8">
    <source>
        <dbReference type="SAM" id="Phobius"/>
    </source>
</evidence>
<feature type="transmembrane region" description="Helical" evidence="8">
    <location>
        <begin position="323"/>
        <end position="343"/>
    </location>
</feature>
<dbReference type="PANTHER" id="PTHR34975:SF2">
    <property type="entry name" value="SPORE GERMINATION PROTEIN A2"/>
    <property type="match status" value="1"/>
</dbReference>
<feature type="transmembrane region" description="Helical" evidence="8">
    <location>
        <begin position="94"/>
        <end position="117"/>
    </location>
</feature>
<proteinExistence type="inferred from homology"/>
<protein>
    <submittedName>
        <fullName evidence="9">GerAB/ArcD/ProY family transporter</fullName>
    </submittedName>
</protein>
<evidence type="ECO:0000256" key="7">
    <source>
        <dbReference type="ARBA" id="ARBA00023136"/>
    </source>
</evidence>
<dbReference type="InterPro" id="IPR004761">
    <property type="entry name" value="Spore_GerAB"/>
</dbReference>
<evidence type="ECO:0000256" key="1">
    <source>
        <dbReference type="ARBA" id="ARBA00004141"/>
    </source>
</evidence>
<gene>
    <name evidence="9" type="ORF">G9U52_19790</name>
</gene>
<evidence type="ECO:0000313" key="9">
    <source>
        <dbReference type="EMBL" id="NHN32084.1"/>
    </source>
</evidence>
<evidence type="ECO:0000256" key="2">
    <source>
        <dbReference type="ARBA" id="ARBA00007998"/>
    </source>
</evidence>
<keyword evidence="10" id="KW-1185">Reference proteome</keyword>
<evidence type="ECO:0000256" key="6">
    <source>
        <dbReference type="ARBA" id="ARBA00022989"/>
    </source>
</evidence>
<keyword evidence="4" id="KW-0309">Germination</keyword>
<feature type="transmembrane region" description="Helical" evidence="8">
    <location>
        <begin position="124"/>
        <end position="150"/>
    </location>
</feature>
<evidence type="ECO:0000256" key="5">
    <source>
        <dbReference type="ARBA" id="ARBA00022692"/>
    </source>
</evidence>